<dbReference type="GO" id="GO:0005737">
    <property type="term" value="C:cytoplasm"/>
    <property type="evidence" value="ECO:0007669"/>
    <property type="project" value="TreeGrafter"/>
</dbReference>
<evidence type="ECO:0000313" key="2">
    <source>
        <dbReference type="EMBL" id="MBW8636254.1"/>
    </source>
</evidence>
<organism evidence="2 3">
    <name type="scientific">Flavimaribacter sediminis</name>
    <dbReference type="NCBI Taxonomy" id="2865987"/>
    <lineage>
        <taxon>Bacteria</taxon>
        <taxon>Pseudomonadati</taxon>
        <taxon>Pseudomonadota</taxon>
        <taxon>Alphaproteobacteria</taxon>
        <taxon>Hyphomicrobiales</taxon>
        <taxon>Rhizobiaceae</taxon>
        <taxon>Flavimaribacter</taxon>
    </lineage>
</organism>
<protein>
    <submittedName>
        <fullName evidence="2">Serine/threonine protein phosphatase</fullName>
    </submittedName>
</protein>
<keyword evidence="3" id="KW-1185">Reference proteome</keyword>
<dbReference type="GO" id="GO:0008803">
    <property type="term" value="F:bis(5'-nucleosyl)-tetraphosphatase (symmetrical) activity"/>
    <property type="evidence" value="ECO:0007669"/>
    <property type="project" value="TreeGrafter"/>
</dbReference>
<dbReference type="EMBL" id="JAICBX010000001">
    <property type="protein sequence ID" value="MBW8636254.1"/>
    <property type="molecule type" value="Genomic_DNA"/>
</dbReference>
<dbReference type="Pfam" id="PF00149">
    <property type="entry name" value="Metallophos"/>
    <property type="match status" value="1"/>
</dbReference>
<dbReference type="RefSeq" id="WP_220226954.1">
    <property type="nucleotide sequence ID" value="NZ_JAICBX010000001.1"/>
</dbReference>
<dbReference type="AlphaFoldDB" id="A0AAE2ZHP1"/>
<evidence type="ECO:0000259" key="1">
    <source>
        <dbReference type="Pfam" id="PF00149"/>
    </source>
</evidence>
<dbReference type="Gene3D" id="3.60.21.10">
    <property type="match status" value="1"/>
</dbReference>
<feature type="domain" description="Calcineurin-like phosphoesterase" evidence="1">
    <location>
        <begin position="11"/>
        <end position="197"/>
    </location>
</feature>
<accession>A0AAE2ZHP1</accession>
<dbReference type="PANTHER" id="PTHR42850:SF4">
    <property type="entry name" value="ZINC-DEPENDENT ENDOPOLYPHOSPHATASE"/>
    <property type="match status" value="1"/>
</dbReference>
<dbReference type="GO" id="GO:0016791">
    <property type="term" value="F:phosphatase activity"/>
    <property type="evidence" value="ECO:0007669"/>
    <property type="project" value="TreeGrafter"/>
</dbReference>
<sequence>MGDHQERLVLYAIGDIHGQLEMLRELHRKILRYHRRYYGGWRGRLVYIGDYIDRGPSSRGVIDCVREGVPGFSSVFLRGNHEVMMMHCLETDARDAWLQWVTNGGEETLGSFDYPIGQKGIDRDHLRQCVGADRIDWLSSLRLTYVHADYLFVHAGVRPGVKLEKQREQDLLWIREPFLKSRKDFGHLVVHGHTPVDEPEVLPNRIDIDTGAGFDRKLTALVIDRPADELLEHPVFISAKG</sequence>
<comment type="caution">
    <text evidence="2">The sequence shown here is derived from an EMBL/GenBank/DDBJ whole genome shotgun (WGS) entry which is preliminary data.</text>
</comment>
<gene>
    <name evidence="2" type="ORF">K1W69_03560</name>
</gene>
<evidence type="ECO:0000313" key="3">
    <source>
        <dbReference type="Proteomes" id="UP001196509"/>
    </source>
</evidence>
<dbReference type="InterPro" id="IPR050126">
    <property type="entry name" value="Ap4A_hydrolase"/>
</dbReference>
<dbReference type="CDD" id="cd00144">
    <property type="entry name" value="MPP_PPP_family"/>
    <property type="match status" value="1"/>
</dbReference>
<dbReference type="PANTHER" id="PTHR42850">
    <property type="entry name" value="METALLOPHOSPHOESTERASE"/>
    <property type="match status" value="1"/>
</dbReference>
<dbReference type="Proteomes" id="UP001196509">
    <property type="component" value="Unassembled WGS sequence"/>
</dbReference>
<proteinExistence type="predicted"/>
<dbReference type="SUPFAM" id="SSF56300">
    <property type="entry name" value="Metallo-dependent phosphatases"/>
    <property type="match status" value="1"/>
</dbReference>
<dbReference type="InterPro" id="IPR004843">
    <property type="entry name" value="Calcineurin-like_PHP"/>
</dbReference>
<dbReference type="GO" id="GO:0110154">
    <property type="term" value="P:RNA decapping"/>
    <property type="evidence" value="ECO:0007669"/>
    <property type="project" value="TreeGrafter"/>
</dbReference>
<reference evidence="2" key="1">
    <citation type="submission" date="2021-08" db="EMBL/GenBank/DDBJ databases">
        <title>Hoeflea bacterium WL0058 sp. nov., isolated from the sediment.</title>
        <authorList>
            <person name="Wang L."/>
            <person name="Zhang D."/>
        </authorList>
    </citation>
    <scope>NUCLEOTIDE SEQUENCE</scope>
    <source>
        <strain evidence="2">WL0058</strain>
    </source>
</reference>
<dbReference type="InterPro" id="IPR029052">
    <property type="entry name" value="Metallo-depent_PP-like"/>
</dbReference>
<name>A0AAE2ZHP1_9HYPH</name>